<dbReference type="Proteomes" id="UP000437068">
    <property type="component" value="Unassembled WGS sequence"/>
</dbReference>
<dbReference type="EMBL" id="QXFX01001787">
    <property type="protein sequence ID" value="KAE9084758.1"/>
    <property type="molecule type" value="Genomic_DNA"/>
</dbReference>
<evidence type="ECO:0000313" key="2">
    <source>
        <dbReference type="EMBL" id="KAE9084758.1"/>
    </source>
</evidence>
<sequence length="95" mass="10934">MCRVSRPLAFVALHVTPAVLLLVAEFAWVVWSRRLPSWARRLQARARICLRRGPPPRVYHHTKHCFANLLFCSRIRGGHTSGRNLRARGFRLAPP</sequence>
<evidence type="ECO:0000313" key="1">
    <source>
        <dbReference type="EMBL" id="KAE8986826.1"/>
    </source>
</evidence>
<dbReference type="AlphaFoldDB" id="A0A6A3IUV7"/>
<organism evidence="1 5">
    <name type="scientific">Phytophthora fragariae</name>
    <dbReference type="NCBI Taxonomy" id="53985"/>
    <lineage>
        <taxon>Eukaryota</taxon>
        <taxon>Sar</taxon>
        <taxon>Stramenopiles</taxon>
        <taxon>Oomycota</taxon>
        <taxon>Peronosporomycetes</taxon>
        <taxon>Peronosporales</taxon>
        <taxon>Peronosporaceae</taxon>
        <taxon>Phytophthora</taxon>
    </lineage>
</organism>
<name>A0A6A3IUV7_9STRA</name>
<reference evidence="5 6" key="1">
    <citation type="submission" date="2018-09" db="EMBL/GenBank/DDBJ databases">
        <title>Genomic investigation of the strawberry pathogen Phytophthora fragariae indicates pathogenicity is determined by transcriptional variation in three key races.</title>
        <authorList>
            <person name="Adams T.M."/>
            <person name="Armitage A.D."/>
            <person name="Sobczyk M.K."/>
            <person name="Bates H.J."/>
            <person name="Dunwell J.M."/>
            <person name="Nellist C.F."/>
            <person name="Harrison R.J."/>
        </authorList>
    </citation>
    <scope>NUCLEOTIDE SEQUENCE [LARGE SCALE GENOMIC DNA]</scope>
    <source>
        <strain evidence="3 4">A4</strain>
        <strain evidence="2 6">ONT-3</strain>
        <strain evidence="1 5">SCRP245</strain>
    </source>
</reference>
<protein>
    <submittedName>
        <fullName evidence="1">Uncharacterized protein</fullName>
    </submittedName>
</protein>
<gene>
    <name evidence="3" type="ORF">PF001_g20643</name>
    <name evidence="2" type="ORF">PF010_g20710</name>
    <name evidence="1" type="ORF">PF011_g19836</name>
</gene>
<evidence type="ECO:0000313" key="4">
    <source>
        <dbReference type="Proteomes" id="UP000437068"/>
    </source>
</evidence>
<dbReference type="EMBL" id="QXGE01001796">
    <property type="protein sequence ID" value="KAE9288170.1"/>
    <property type="molecule type" value="Genomic_DNA"/>
</dbReference>
<comment type="caution">
    <text evidence="1">The sequence shown here is derived from an EMBL/GenBank/DDBJ whole genome shotgun (WGS) entry which is preliminary data.</text>
</comment>
<dbReference type="Proteomes" id="UP000460718">
    <property type="component" value="Unassembled WGS sequence"/>
</dbReference>
<evidence type="ECO:0000313" key="6">
    <source>
        <dbReference type="Proteomes" id="UP000488956"/>
    </source>
</evidence>
<evidence type="ECO:0000313" key="5">
    <source>
        <dbReference type="Proteomes" id="UP000460718"/>
    </source>
</evidence>
<accession>A0A6A3IUV7</accession>
<dbReference type="Proteomes" id="UP000488956">
    <property type="component" value="Unassembled WGS sequence"/>
</dbReference>
<dbReference type="EMBL" id="QXFW01001712">
    <property type="protein sequence ID" value="KAE8986826.1"/>
    <property type="molecule type" value="Genomic_DNA"/>
</dbReference>
<evidence type="ECO:0000313" key="3">
    <source>
        <dbReference type="EMBL" id="KAE9288170.1"/>
    </source>
</evidence>
<proteinExistence type="predicted"/>